<evidence type="ECO:0000256" key="3">
    <source>
        <dbReference type="ARBA" id="ARBA00023002"/>
    </source>
</evidence>
<dbReference type="PRINTS" id="PR00069">
    <property type="entry name" value="ALDKETRDTASE"/>
</dbReference>
<comment type="similarity">
    <text evidence="1">Belongs to the aldo/keto reductase family.</text>
</comment>
<proteinExistence type="inferred from homology"/>
<dbReference type="OrthoDB" id="416253at2759"/>
<evidence type="ECO:0000256" key="4">
    <source>
        <dbReference type="PIRSR" id="PIRSR000097-1"/>
    </source>
</evidence>
<feature type="binding site" evidence="5">
    <location>
        <position position="110"/>
    </location>
    <ligand>
        <name>substrate</name>
    </ligand>
</feature>
<reference evidence="7 8" key="1">
    <citation type="submission" date="2019-08" db="EMBL/GenBank/DDBJ databases">
        <authorList>
            <person name="Alioto T."/>
            <person name="Alioto T."/>
            <person name="Gomez Garrido J."/>
        </authorList>
    </citation>
    <scope>NUCLEOTIDE SEQUENCE [LARGE SCALE GENOMIC DNA]</scope>
</reference>
<dbReference type="EMBL" id="CABPRJ010000479">
    <property type="protein sequence ID" value="VVC28298.1"/>
    <property type="molecule type" value="Genomic_DNA"/>
</dbReference>
<dbReference type="AlphaFoldDB" id="A0A5E4M8C1"/>
<evidence type="ECO:0000313" key="7">
    <source>
        <dbReference type="EMBL" id="VVC28298.1"/>
    </source>
</evidence>
<dbReference type="PROSITE" id="PS00062">
    <property type="entry name" value="ALDOKETO_REDUCTASE_2"/>
    <property type="match status" value="1"/>
</dbReference>
<dbReference type="InterPro" id="IPR018170">
    <property type="entry name" value="Aldo/ket_reductase_CS"/>
</dbReference>
<accession>A0A5E4M8C1</accession>
<evidence type="ECO:0000256" key="2">
    <source>
        <dbReference type="ARBA" id="ARBA00022857"/>
    </source>
</evidence>
<gene>
    <name evidence="7" type="ORF">CINCED_3A024850</name>
</gene>
<evidence type="ECO:0000313" key="8">
    <source>
        <dbReference type="Proteomes" id="UP000325440"/>
    </source>
</evidence>
<dbReference type="InterPro" id="IPR020471">
    <property type="entry name" value="AKR"/>
</dbReference>
<evidence type="ECO:0000256" key="1">
    <source>
        <dbReference type="ARBA" id="ARBA00007905"/>
    </source>
</evidence>
<dbReference type="InterPro" id="IPR036812">
    <property type="entry name" value="NAD(P)_OxRdtase_dom_sf"/>
</dbReference>
<keyword evidence="3" id="KW-0560">Oxidoreductase</keyword>
<keyword evidence="8" id="KW-1185">Reference proteome</keyword>
<feature type="active site" description="Proton donor" evidence="4">
    <location>
        <position position="48"/>
    </location>
</feature>
<dbReference type="PIRSF" id="PIRSF000097">
    <property type="entry name" value="AKR"/>
    <property type="match status" value="1"/>
</dbReference>
<name>A0A5E4M8C1_9HEMI</name>
<feature type="domain" description="NADP-dependent oxidoreductase" evidence="6">
    <location>
        <begin position="30"/>
        <end position="291"/>
    </location>
</feature>
<dbReference type="FunFam" id="3.20.20.100:FF:000006">
    <property type="entry name" value="Aldo-keto reductase family 1 member A1"/>
    <property type="match status" value="1"/>
</dbReference>
<dbReference type="Gene3D" id="3.20.20.100">
    <property type="entry name" value="NADP-dependent oxidoreductase domain"/>
    <property type="match status" value="1"/>
</dbReference>
<sequence length="321" mass="36838">MEYLRLRSGGKMPIVGYGTYLTTGLELEIALNKALEAGYRSIDTASGYGNERSIGKVLNEWISSGKVTRDELFVTTRLPIYGNRAKDVEKYIKESLKQFQLDYIDMYSIHTPFGVFQGDTTDYTKMQRDDSTDHLKIWKAMEDQVDKGLIRAIGLSNFNVRQIQKILDHCRIRPDNVQNEIHLYLQTPELIQFCQKNEITVTGYSSLGMKDGRKLLGFSWANEKLPEMLENDVVVEVAKKHRKTPAQVLLRFFVQNGVSVIPKSTNPQRLMENIRIFDFELDPGDVRALRSQDAGEGGRIVRFLFFPGITEHPEYPFPIQF</sequence>
<keyword evidence="2" id="KW-0521">NADP</keyword>
<dbReference type="PANTHER" id="PTHR11732">
    <property type="entry name" value="ALDO/KETO REDUCTASE"/>
    <property type="match status" value="1"/>
</dbReference>
<dbReference type="PROSITE" id="PS00798">
    <property type="entry name" value="ALDOKETO_REDUCTASE_1"/>
    <property type="match status" value="1"/>
</dbReference>
<dbReference type="InterPro" id="IPR023210">
    <property type="entry name" value="NADP_OxRdtase_dom"/>
</dbReference>
<dbReference type="SUPFAM" id="SSF51430">
    <property type="entry name" value="NAD(P)-linked oxidoreductase"/>
    <property type="match status" value="1"/>
</dbReference>
<dbReference type="Proteomes" id="UP000325440">
    <property type="component" value="Unassembled WGS sequence"/>
</dbReference>
<organism evidence="7 8">
    <name type="scientific">Cinara cedri</name>
    <dbReference type="NCBI Taxonomy" id="506608"/>
    <lineage>
        <taxon>Eukaryota</taxon>
        <taxon>Metazoa</taxon>
        <taxon>Ecdysozoa</taxon>
        <taxon>Arthropoda</taxon>
        <taxon>Hexapoda</taxon>
        <taxon>Insecta</taxon>
        <taxon>Pterygota</taxon>
        <taxon>Neoptera</taxon>
        <taxon>Paraneoptera</taxon>
        <taxon>Hemiptera</taxon>
        <taxon>Sternorrhyncha</taxon>
        <taxon>Aphidomorpha</taxon>
        <taxon>Aphidoidea</taxon>
        <taxon>Aphididae</taxon>
        <taxon>Lachninae</taxon>
        <taxon>Cinara</taxon>
    </lineage>
</organism>
<evidence type="ECO:0000259" key="6">
    <source>
        <dbReference type="Pfam" id="PF00248"/>
    </source>
</evidence>
<dbReference type="GO" id="GO:0016491">
    <property type="term" value="F:oxidoreductase activity"/>
    <property type="evidence" value="ECO:0007669"/>
    <property type="project" value="UniProtKB-KW"/>
</dbReference>
<evidence type="ECO:0000256" key="5">
    <source>
        <dbReference type="PIRSR" id="PIRSR000097-2"/>
    </source>
</evidence>
<protein>
    <submittedName>
        <fullName evidence="7">NADP-dependent oxidoreductase domain,Aldo/keto reductase, conserved site,Aldo/keto reductase</fullName>
    </submittedName>
</protein>
<dbReference type="Pfam" id="PF00248">
    <property type="entry name" value="Aldo_ket_red"/>
    <property type="match status" value="1"/>
</dbReference>